<dbReference type="Proteomes" id="UP001597413">
    <property type="component" value="Unassembled WGS sequence"/>
</dbReference>
<comment type="caution">
    <text evidence="2">The sequence shown here is derived from an EMBL/GenBank/DDBJ whole genome shotgun (WGS) entry which is preliminary data.</text>
</comment>
<keyword evidence="2" id="KW-0456">Lyase</keyword>
<accession>A0ABW5A4A7</accession>
<dbReference type="SUPFAM" id="SSF69618">
    <property type="entry name" value="HemD-like"/>
    <property type="match status" value="1"/>
</dbReference>
<organism evidence="2 3">
    <name type="scientific">Rhodobacter lacus</name>
    <dbReference type="NCBI Taxonomy" id="1641972"/>
    <lineage>
        <taxon>Bacteria</taxon>
        <taxon>Pseudomonadati</taxon>
        <taxon>Pseudomonadota</taxon>
        <taxon>Alphaproteobacteria</taxon>
        <taxon>Rhodobacterales</taxon>
        <taxon>Rhodobacter group</taxon>
        <taxon>Rhodobacter</taxon>
    </lineage>
</organism>
<dbReference type="InterPro" id="IPR036108">
    <property type="entry name" value="4pyrrol_syn_uPrphyn_synt_sf"/>
</dbReference>
<keyword evidence="3" id="KW-1185">Reference proteome</keyword>
<evidence type="ECO:0000313" key="3">
    <source>
        <dbReference type="Proteomes" id="UP001597413"/>
    </source>
</evidence>
<dbReference type="EMBL" id="JBHUIX010000003">
    <property type="protein sequence ID" value="MFD2172968.1"/>
    <property type="molecule type" value="Genomic_DNA"/>
</dbReference>
<dbReference type="GO" id="GO:0004852">
    <property type="term" value="F:uroporphyrinogen-III synthase activity"/>
    <property type="evidence" value="ECO:0007669"/>
    <property type="project" value="UniProtKB-EC"/>
</dbReference>
<evidence type="ECO:0000259" key="1">
    <source>
        <dbReference type="Pfam" id="PF02602"/>
    </source>
</evidence>
<dbReference type="CDD" id="cd06578">
    <property type="entry name" value="HemD"/>
    <property type="match status" value="1"/>
</dbReference>
<evidence type="ECO:0000313" key="2">
    <source>
        <dbReference type="EMBL" id="MFD2172968.1"/>
    </source>
</evidence>
<name>A0ABW5A4A7_9RHOB</name>
<reference evidence="3" key="1">
    <citation type="journal article" date="2019" name="Int. J. Syst. Evol. Microbiol.">
        <title>The Global Catalogue of Microorganisms (GCM) 10K type strain sequencing project: providing services to taxonomists for standard genome sequencing and annotation.</title>
        <authorList>
            <consortium name="The Broad Institute Genomics Platform"/>
            <consortium name="The Broad Institute Genome Sequencing Center for Infectious Disease"/>
            <person name="Wu L."/>
            <person name="Ma J."/>
        </authorList>
    </citation>
    <scope>NUCLEOTIDE SEQUENCE [LARGE SCALE GENOMIC DNA]</scope>
    <source>
        <strain evidence="3">CCUG 55131</strain>
    </source>
</reference>
<feature type="domain" description="Tetrapyrrole biosynthesis uroporphyrinogen III synthase" evidence="1">
    <location>
        <begin position="27"/>
        <end position="229"/>
    </location>
</feature>
<proteinExistence type="predicted"/>
<dbReference type="InterPro" id="IPR003754">
    <property type="entry name" value="4pyrrol_synth_uPrphyn_synth"/>
</dbReference>
<sequence length="241" mass="25195">MREDPAFRPPLLLTRPRAGSARFARQFRARLGDESWPVTIAPLMEIEPTGADLPATNALIITSESAVAPVAAAPALAGKPVYCVGERTAQALTRAGFEVALVAPDAKTLLPMILTAPDPGALLHARGSDTAFPLAERLTQAGRVVREAVVYAQMPQPPAPELLALLARPEPVLVPVFSPNSGRLLAEVGAEARAKLRLAAISPAAAEACAGLPRTEMRVAAKPSAEALLDILVALMRDSSG</sequence>
<dbReference type="Gene3D" id="3.40.50.10090">
    <property type="match status" value="2"/>
</dbReference>
<dbReference type="RefSeq" id="WP_377386700.1">
    <property type="nucleotide sequence ID" value="NZ_JBHUIX010000003.1"/>
</dbReference>
<dbReference type="EC" id="4.2.1.75" evidence="2"/>
<protein>
    <submittedName>
        <fullName evidence="2">Uroporphyrinogen-III synthase</fullName>
        <ecNumber evidence="2">4.2.1.75</ecNumber>
    </submittedName>
</protein>
<gene>
    <name evidence="2" type="ORF">ACFSM0_02570</name>
</gene>
<dbReference type="Pfam" id="PF02602">
    <property type="entry name" value="HEM4"/>
    <property type="match status" value="1"/>
</dbReference>